<evidence type="ECO:0000313" key="2">
    <source>
        <dbReference type="EMBL" id="AMF94849.1"/>
    </source>
</evidence>
<evidence type="ECO:0000313" key="3">
    <source>
        <dbReference type="EMBL" id="SUP25931.1"/>
    </source>
</evidence>
<protein>
    <submittedName>
        <fullName evidence="2">Competence protein ComEA</fullName>
    </submittedName>
    <submittedName>
        <fullName evidence="3">DNA uptake protein</fullName>
    </submittedName>
</protein>
<proteinExistence type="predicted"/>
<dbReference type="Gene3D" id="1.10.150.280">
    <property type="entry name" value="AF1531-like domain"/>
    <property type="match status" value="1"/>
</dbReference>
<reference evidence="4" key="1">
    <citation type="submission" date="2015-12" db="EMBL/GenBank/DDBJ databases">
        <title>FDA dAtabase for Regulatory Grade micrObial Sequences (FDA-ARGOS): Supporting development and validation of Infectious Disease Dx tests.</title>
        <authorList>
            <person name="Hoffmann M."/>
            <person name="Allard M."/>
            <person name="Evans P."/>
            <person name="Brown E."/>
            <person name="Tallon L.J."/>
            <person name="Sadzewicz L."/>
            <person name="Sengamalay N."/>
            <person name="Ott S."/>
            <person name="Godinez A."/>
            <person name="Nagaraj S."/>
            <person name="Vyas G."/>
            <person name="Aluvathingal J."/>
            <person name="Nadendla S."/>
            <person name="Geyer C."/>
            <person name="Sichtig H."/>
        </authorList>
    </citation>
    <scope>NUCLEOTIDE SEQUENCE [LARGE SCALE GENOMIC DNA]</scope>
    <source>
        <strain evidence="4">ATCC 33809</strain>
    </source>
</reference>
<dbReference type="GeneID" id="29385619"/>
<organism evidence="3 5">
    <name type="scientific">Vibrio fluvialis</name>
    <dbReference type="NCBI Taxonomy" id="676"/>
    <lineage>
        <taxon>Bacteria</taxon>
        <taxon>Pseudomonadati</taxon>
        <taxon>Pseudomonadota</taxon>
        <taxon>Gammaproteobacteria</taxon>
        <taxon>Vibrionales</taxon>
        <taxon>Vibrionaceae</taxon>
        <taxon>Vibrio</taxon>
    </lineage>
</organism>
<reference evidence="3 5" key="3">
    <citation type="submission" date="2018-06" db="EMBL/GenBank/DDBJ databases">
        <authorList>
            <consortium name="Pathogen Informatics"/>
            <person name="Doyle S."/>
        </authorList>
    </citation>
    <scope>NUCLEOTIDE SEQUENCE [LARGE SCALE GENOMIC DNA]</scope>
    <source>
        <strain evidence="3 5">NCTC11327</strain>
    </source>
</reference>
<evidence type="ECO:0000313" key="5">
    <source>
        <dbReference type="Proteomes" id="UP000254626"/>
    </source>
</evidence>
<evidence type="ECO:0000256" key="1">
    <source>
        <dbReference type="SAM" id="SignalP"/>
    </source>
</evidence>
<feature type="signal peptide" evidence="1">
    <location>
        <begin position="1"/>
        <end position="23"/>
    </location>
</feature>
<accession>A0AAX2LTV6</accession>
<dbReference type="RefSeq" id="WP_061056677.1">
    <property type="nucleotide sequence ID" value="NZ_CABLBX010000003.1"/>
</dbReference>
<dbReference type="SUPFAM" id="SSF47781">
    <property type="entry name" value="RuvA domain 2-like"/>
    <property type="match status" value="1"/>
</dbReference>
<dbReference type="InterPro" id="IPR004509">
    <property type="entry name" value="Competence_ComEA_HhH"/>
</dbReference>
<dbReference type="PANTHER" id="PTHR21180">
    <property type="entry name" value="ENDONUCLEASE/EXONUCLEASE/PHOSPHATASE FAMILY DOMAIN-CONTAINING PROTEIN 1"/>
    <property type="match status" value="1"/>
</dbReference>
<dbReference type="EMBL" id="CP014035">
    <property type="protein sequence ID" value="AMF94849.1"/>
    <property type="molecule type" value="Genomic_DNA"/>
</dbReference>
<dbReference type="NCBIfam" id="TIGR00426">
    <property type="entry name" value="competence protein ComEA helix-hairpin-helix repeat region"/>
    <property type="match status" value="1"/>
</dbReference>
<dbReference type="KEGG" id="vfl:AL536_15495"/>
<dbReference type="GO" id="GO:0015628">
    <property type="term" value="P:protein secretion by the type II secretion system"/>
    <property type="evidence" value="ECO:0007669"/>
    <property type="project" value="TreeGrafter"/>
</dbReference>
<dbReference type="Proteomes" id="UP000254626">
    <property type="component" value="Unassembled WGS sequence"/>
</dbReference>
<dbReference type="InterPro" id="IPR010994">
    <property type="entry name" value="RuvA_2-like"/>
</dbReference>
<dbReference type="EMBL" id="UHIP01000001">
    <property type="protein sequence ID" value="SUP25931.1"/>
    <property type="molecule type" value="Genomic_DNA"/>
</dbReference>
<sequence length="98" mass="10666">MKIHKFWLAILLAVTWPVSHSWAEGNVSATEGVEITVNINTAPAEELATLLKGIGLKKAQAIVDYREANGAFKSKEDLTQVKGIGPDIVAQNDKRILL</sequence>
<evidence type="ECO:0000313" key="4">
    <source>
        <dbReference type="Proteomes" id="UP000057088"/>
    </source>
</evidence>
<feature type="chain" id="PRO_5043466375" evidence="1">
    <location>
        <begin position="24"/>
        <end position="98"/>
    </location>
</feature>
<dbReference type="GO" id="GO:0015627">
    <property type="term" value="C:type II protein secretion system complex"/>
    <property type="evidence" value="ECO:0007669"/>
    <property type="project" value="TreeGrafter"/>
</dbReference>
<keyword evidence="1" id="KW-0732">Signal</keyword>
<dbReference type="Proteomes" id="UP000057088">
    <property type="component" value="Chromosome 2"/>
</dbReference>
<reference evidence="2" key="2">
    <citation type="submission" date="2018-01" db="EMBL/GenBank/DDBJ databases">
        <title>FDA dAtabase for Regulatory Grade micrObial Sequences (FDA-ARGOS): Supporting development and validation of Infectious Disease Dx tests.</title>
        <authorList>
            <person name="Hoffmann M."/>
            <person name="Allard M."/>
            <person name="Evans P."/>
            <person name="Brown E."/>
            <person name="Tallon L."/>
            <person name="Sadzewicz L."/>
            <person name="Sengamalay N."/>
            <person name="Ott S."/>
            <person name="Godinez A."/>
            <person name="Nagaraj S."/>
            <person name="Vyas G."/>
            <person name="Aluvathingal J."/>
            <person name="Nadendla S."/>
            <person name="Geyer C."/>
            <person name="Sichtig H."/>
        </authorList>
    </citation>
    <scope>NUCLEOTIDE SEQUENCE</scope>
    <source>
        <strain evidence="2">ATCC 33809</strain>
    </source>
</reference>
<gene>
    <name evidence="2" type="ORF">AL536_15495</name>
    <name evidence="3" type="ORF">NCTC11327_01848</name>
</gene>
<keyword evidence="4" id="KW-1185">Reference proteome</keyword>
<name>A0AAX2LTV6_VIBFL</name>
<dbReference type="AlphaFoldDB" id="A0AAX2LTV6"/>
<dbReference type="InterPro" id="IPR051675">
    <property type="entry name" value="Endo/Exo/Phosphatase_dom_1"/>
</dbReference>
<dbReference type="Pfam" id="PF12836">
    <property type="entry name" value="HHH_3"/>
    <property type="match status" value="1"/>
</dbReference>
<dbReference type="PANTHER" id="PTHR21180:SF32">
    <property type="entry name" value="ENDONUCLEASE_EXONUCLEASE_PHOSPHATASE FAMILY DOMAIN-CONTAINING PROTEIN 1"/>
    <property type="match status" value="1"/>
</dbReference>